<keyword evidence="3" id="KW-1185">Reference proteome</keyword>
<dbReference type="Proteomes" id="UP001271274">
    <property type="component" value="Unassembled WGS sequence"/>
</dbReference>
<name>A0ABU4NHP7_9ACTN</name>
<evidence type="ECO:0000259" key="1">
    <source>
        <dbReference type="Pfam" id="PF04149"/>
    </source>
</evidence>
<dbReference type="InterPro" id="IPR007278">
    <property type="entry name" value="DUF397"/>
</dbReference>
<evidence type="ECO:0000313" key="2">
    <source>
        <dbReference type="EMBL" id="MDX3702294.1"/>
    </source>
</evidence>
<proteinExistence type="predicted"/>
<sequence>MSPTLHWQKSSFSAGDADNACLEIATAPTAIQIRESDHPTTILTPSPTALYSLLTALKGSRR</sequence>
<feature type="domain" description="DUF397" evidence="1">
    <location>
        <begin position="5"/>
        <end position="58"/>
    </location>
</feature>
<gene>
    <name evidence="2" type="ORF">PV662_21440</name>
</gene>
<evidence type="ECO:0000313" key="3">
    <source>
        <dbReference type="Proteomes" id="UP001271274"/>
    </source>
</evidence>
<comment type="caution">
    <text evidence="2">The sequence shown here is derived from an EMBL/GenBank/DDBJ whole genome shotgun (WGS) entry which is preliminary data.</text>
</comment>
<protein>
    <submittedName>
        <fullName evidence="2">DUF397 domain-containing protein</fullName>
    </submittedName>
</protein>
<dbReference type="Pfam" id="PF04149">
    <property type="entry name" value="DUF397"/>
    <property type="match status" value="1"/>
</dbReference>
<organism evidence="2 3">
    <name type="scientific">Streptomyces europaeiscabiei</name>
    <dbReference type="NCBI Taxonomy" id="146819"/>
    <lineage>
        <taxon>Bacteria</taxon>
        <taxon>Bacillati</taxon>
        <taxon>Actinomycetota</taxon>
        <taxon>Actinomycetes</taxon>
        <taxon>Kitasatosporales</taxon>
        <taxon>Streptomycetaceae</taxon>
        <taxon>Streptomyces</taxon>
    </lineage>
</organism>
<dbReference type="EMBL" id="JARAYU010000007">
    <property type="protein sequence ID" value="MDX3702294.1"/>
    <property type="molecule type" value="Genomic_DNA"/>
</dbReference>
<dbReference type="RefSeq" id="WP_234360709.1">
    <property type="nucleotide sequence ID" value="NZ_JARAUS010000406.1"/>
</dbReference>
<accession>A0ABU4NHP7</accession>
<reference evidence="2 3" key="1">
    <citation type="journal article" date="2023" name="Microb. Genom.">
        <title>Mesoterricola silvestris gen. nov., sp. nov., Mesoterricola sediminis sp. nov., Geothrix oryzae sp. nov., Geothrix edaphica sp. nov., Geothrix rubra sp. nov., and Geothrix limicola sp. nov., six novel members of Acidobacteriota isolated from soils.</title>
        <authorList>
            <person name="Weisberg A.J."/>
            <person name="Pearce E."/>
            <person name="Kramer C.G."/>
            <person name="Chang J.H."/>
            <person name="Clarke C.R."/>
        </authorList>
    </citation>
    <scope>NUCLEOTIDE SEQUENCE [LARGE SCALE GENOMIC DNA]</scope>
    <source>
        <strain evidence="2 3">ID09-01A</strain>
    </source>
</reference>